<dbReference type="GO" id="GO:0003735">
    <property type="term" value="F:structural constituent of ribosome"/>
    <property type="evidence" value="ECO:0007669"/>
    <property type="project" value="InterPro"/>
</dbReference>
<comment type="similarity">
    <text evidence="1 4">Belongs to the eukaryotic ribosomal protein eS6 family.</text>
</comment>
<dbReference type="GO" id="GO:0006412">
    <property type="term" value="P:translation"/>
    <property type="evidence" value="ECO:0007669"/>
    <property type="project" value="UniProtKB-UniRule"/>
</dbReference>
<dbReference type="GO" id="GO:1990904">
    <property type="term" value="C:ribonucleoprotein complex"/>
    <property type="evidence" value="ECO:0007669"/>
    <property type="project" value="UniProtKB-KW"/>
</dbReference>
<dbReference type="InterPro" id="IPR001377">
    <property type="entry name" value="Ribosomal_eS6"/>
</dbReference>
<dbReference type="NCBIfam" id="NF003294">
    <property type="entry name" value="PRK04290.1-3"/>
    <property type="match status" value="1"/>
</dbReference>
<name>A0A075G099_9EURY</name>
<dbReference type="Pfam" id="PF01092">
    <property type="entry name" value="Ribosomal_S6e"/>
    <property type="match status" value="1"/>
</dbReference>
<dbReference type="HAMAP" id="MF_00512">
    <property type="entry name" value="Ribosomal_eS6"/>
    <property type="match status" value="1"/>
</dbReference>
<keyword evidence="2 4" id="KW-0689">Ribosomal protein</keyword>
<evidence type="ECO:0000256" key="4">
    <source>
        <dbReference type="HAMAP-Rule" id="MF_00512"/>
    </source>
</evidence>
<keyword evidence="3 4" id="KW-0687">Ribonucleoprotein</keyword>
<reference evidence="5" key="1">
    <citation type="journal article" date="2014" name="Genome Biol. Evol.">
        <title>Pangenome evidence for extensive interdomain horizontal transfer affecting lineage core and shell genes in uncultured planktonic thaumarchaeota and euryarchaeota.</title>
        <authorList>
            <person name="Deschamps P."/>
            <person name="Zivanovic Y."/>
            <person name="Moreira D."/>
            <person name="Rodriguez-Valera F."/>
            <person name="Lopez-Garcia P."/>
        </authorList>
    </citation>
    <scope>NUCLEOTIDE SEQUENCE</scope>
</reference>
<dbReference type="GO" id="GO:0005840">
    <property type="term" value="C:ribosome"/>
    <property type="evidence" value="ECO:0007669"/>
    <property type="project" value="UniProtKB-KW"/>
</dbReference>
<evidence type="ECO:0000256" key="1">
    <source>
        <dbReference type="ARBA" id="ARBA00009312"/>
    </source>
</evidence>
<dbReference type="InterPro" id="IPR020924">
    <property type="entry name" value="Ribosomal_eS6_arc"/>
</dbReference>
<dbReference type="SMART" id="SM01405">
    <property type="entry name" value="Ribosomal_S6e"/>
    <property type="match status" value="1"/>
</dbReference>
<dbReference type="PROSITE" id="PS00578">
    <property type="entry name" value="RIBOSOMAL_S6E"/>
    <property type="match status" value="1"/>
</dbReference>
<evidence type="ECO:0000256" key="3">
    <source>
        <dbReference type="ARBA" id="ARBA00023274"/>
    </source>
</evidence>
<dbReference type="AlphaFoldDB" id="A0A075G099"/>
<gene>
    <name evidence="5" type="primary">RP-S6e</name>
    <name evidence="5" type="synonym">RPS6</name>
    <name evidence="4" type="synonym">rps6e</name>
</gene>
<dbReference type="PANTHER" id="PTHR11502">
    <property type="entry name" value="40S RIBOSOMAL PROTEIN S6"/>
    <property type="match status" value="1"/>
</dbReference>
<dbReference type="EMBL" id="KF900507">
    <property type="protein sequence ID" value="AIE97420.1"/>
    <property type="molecule type" value="Genomic_DNA"/>
</dbReference>
<protein>
    <recommendedName>
        <fullName evidence="4">Small ribosomal subunit protein eS6</fullName>
    </recommendedName>
</protein>
<evidence type="ECO:0000256" key="2">
    <source>
        <dbReference type="ARBA" id="ARBA00022980"/>
    </source>
</evidence>
<organism evidence="5">
    <name type="scientific">uncultured marine group II/III euryarchaeote AD1000_99_D12</name>
    <dbReference type="NCBI Taxonomy" id="1457831"/>
    <lineage>
        <taxon>Archaea</taxon>
        <taxon>Methanobacteriati</taxon>
        <taxon>Methanobacteriota</taxon>
        <taxon>environmental samples</taxon>
    </lineage>
</organism>
<evidence type="ECO:0000313" key="5">
    <source>
        <dbReference type="EMBL" id="AIE97420.1"/>
    </source>
</evidence>
<proteinExistence type="inferred from homology"/>
<sequence>MAEFKTVIADPKGKMAYQKVLSEEKSNALVGKGIGEEIDGIFLDLPGYRLKITGGSDGSGVPMRGDISGNQRRRLLMTDSVGFTPVRNGQRKRKLIRGKNLSGDISQINLKVIEYGPKSIEELLKAEVA</sequence>
<dbReference type="InterPro" id="IPR018282">
    <property type="entry name" value="Ribosomal_eS6_CS"/>
</dbReference>
<accession>A0A075G099</accession>